<dbReference type="STRING" id="93625.A0A409WGK9"/>
<comment type="subcellular location">
    <subcellularLocation>
        <location evidence="2">Cytoplasm</location>
    </subcellularLocation>
</comment>
<dbReference type="GO" id="GO:0070966">
    <property type="term" value="P:nuclear-transcribed mRNA catabolic process, no-go decay"/>
    <property type="evidence" value="ECO:0007669"/>
    <property type="project" value="InterPro"/>
</dbReference>
<dbReference type="InterPro" id="IPR006050">
    <property type="entry name" value="DNA_photolyase_N"/>
</dbReference>
<dbReference type="Pfam" id="PF03464">
    <property type="entry name" value="eRF1_2"/>
    <property type="match status" value="1"/>
</dbReference>
<dbReference type="Gene3D" id="1.10.579.10">
    <property type="entry name" value="DNA Cyclobutane Dipyrimidine Photolyase, subunit A, domain 3"/>
    <property type="match status" value="1"/>
</dbReference>
<protein>
    <recommendedName>
        <fullName evidence="6">Photolyase/cryptochrome alpha/beta domain-containing protein</fullName>
    </recommendedName>
</protein>
<dbReference type="EMBL" id="NHYD01003434">
    <property type="protein sequence ID" value="PPQ77656.1"/>
    <property type="molecule type" value="Genomic_DNA"/>
</dbReference>
<dbReference type="FunFam" id="2.30.30.870:FF:000001">
    <property type="entry name" value="Protein pelota homolog"/>
    <property type="match status" value="1"/>
</dbReference>
<dbReference type="SUPFAM" id="SSF55315">
    <property type="entry name" value="L30e-like"/>
    <property type="match status" value="1"/>
</dbReference>
<dbReference type="FunFam" id="3.30.1330.30:FF:000008">
    <property type="entry name" value="Protein pelota homolog"/>
    <property type="match status" value="1"/>
</dbReference>
<dbReference type="InterPro" id="IPR036155">
    <property type="entry name" value="Crypto/Photolyase_N_sf"/>
</dbReference>
<dbReference type="InterPro" id="IPR042226">
    <property type="entry name" value="eFR1_2_sf"/>
</dbReference>
<dbReference type="Proteomes" id="UP000283269">
    <property type="component" value="Unassembled WGS sequence"/>
</dbReference>
<sequence>MKLMNKLIDKHGAGHVTLRPEDDEDMWHLYNLIQNGDLVRASAIRGVKTVSSTGSTESHRVRLNLTIQVKRVDFAAGGSSSNQESGNTDEELPTAALHVSGPVTSENPHVKLGAHHTLDLEANRDVRIEKYGGWDSIAISRVEESIIPGKGAEVAAIVCGEGVAAFCLLSQHMTLVTHRLNVPIPRKSASGASQHDKGLDKFYGSLYESFLRHIPYSNVSLRAIVIASPGWVRDAVYDYLISEATKRSDKVLLKALKEKCLKVHISSPHVHSLVEVLKSPEVTSQLKETKFAREGMALDRFFKMLGSDELRAWYGPDHVCLAADRGAIGTLLISDDLFRSSDPGTRKKFVEVVEAVQQKGGEVVIFSSMHESGQQLNQLTGIAAILTFPLDVERDRFPLSFHRPSTCFFDMTKRAFSPVFAEPHARPTKRANSSKSFNPIKIATAEAAAAVDADTPFSQLMKELTKTVKQPSDGMSVVYWMRMCDLRLRDNKALSRASAQAQKHDIPLIVLFIISPQDYIAHDRSARRIDFVLRNLAILKGSFSELHIPFHVVVHTPRKTIPKFVLSFCEEHGVKTLFTNMEYEVDELRRDIEICKLAFPKGIRIEVMHDKCIVEPGVVVTKQEKAYAVYSPYQRNWMATLNGNLSHFLEDCPLPVANDSSVRLLESLGPLFNSQIPETVAGFELTDEDKAKMKEIWPAGETPAAHVLQRFLTTKKRSSQLGGVDPLASGSTICPKFNRIAKYGNERDRIDSDTTSRLSAYLTSGIISVRQCARASMLLMNSKKVESDKASGIGRWLQEIAWRDFYVNIVAFFPRVSMGRPYLEKFSQVVWENHQASSDSGIGRAGNDDDDVETLKRWKTGMTGVPIVDASMRCLNEMGWMHNRARMITAMYLTKDLMIDWRVGERYFMEMLIDGDLSSNNGGWQWSASTGVDPCPYFRIFNPYTQSLKVDPTGDFIRHWIPELRKVRGPDLHNPSAALADKLGYPLPIIAHNEARERALRRYKNPGEQ</sequence>
<keyword evidence="8" id="KW-1185">Reference proteome</keyword>
<dbReference type="SUPFAM" id="SSF48173">
    <property type="entry name" value="Cryptochrome/photolyase FAD-binding domain"/>
    <property type="match status" value="1"/>
</dbReference>
<dbReference type="InterPro" id="IPR014729">
    <property type="entry name" value="Rossmann-like_a/b/a_fold"/>
</dbReference>
<dbReference type="Pfam" id="PF00875">
    <property type="entry name" value="DNA_photolyase"/>
    <property type="match status" value="1"/>
</dbReference>
<dbReference type="PANTHER" id="PTHR10853">
    <property type="entry name" value="PELOTA"/>
    <property type="match status" value="1"/>
</dbReference>
<evidence type="ECO:0000259" key="6">
    <source>
        <dbReference type="PROSITE" id="PS51645"/>
    </source>
</evidence>
<dbReference type="OrthoDB" id="10249111at2759"/>
<comment type="cofactor">
    <cofactor evidence="1">
        <name>a divalent metal cation</name>
        <dbReference type="ChEBI" id="CHEBI:60240"/>
    </cofactor>
</comment>
<evidence type="ECO:0000256" key="4">
    <source>
        <dbReference type="ARBA" id="ARBA00022490"/>
    </source>
</evidence>
<dbReference type="GO" id="GO:0046872">
    <property type="term" value="F:metal ion binding"/>
    <property type="evidence" value="ECO:0007669"/>
    <property type="project" value="UniProtKB-KW"/>
</dbReference>
<evidence type="ECO:0000256" key="5">
    <source>
        <dbReference type="ARBA" id="ARBA00022723"/>
    </source>
</evidence>
<dbReference type="Gene3D" id="3.30.1330.30">
    <property type="match status" value="1"/>
</dbReference>
<feature type="domain" description="Photolyase/cryptochrome alpha/beta" evidence="6">
    <location>
        <begin position="476"/>
        <end position="613"/>
    </location>
</feature>
<dbReference type="PROSITE" id="PS00394">
    <property type="entry name" value="DNA_PHOTOLYASES_1_1"/>
    <property type="match status" value="1"/>
</dbReference>
<dbReference type="GO" id="GO:0005737">
    <property type="term" value="C:cytoplasm"/>
    <property type="evidence" value="ECO:0007669"/>
    <property type="project" value="UniProtKB-SubCell"/>
</dbReference>
<dbReference type="InterPro" id="IPR005140">
    <property type="entry name" value="eRF1_Pelota-like_N"/>
</dbReference>
<name>A0A409WGK9_PSICY</name>
<dbReference type="InterPro" id="IPR005101">
    <property type="entry name" value="Cryptochr/Photolyase_FAD-bd"/>
</dbReference>
<dbReference type="SUPFAM" id="SSF52425">
    <property type="entry name" value="Cryptochrome/photolyase, N-terminal domain"/>
    <property type="match status" value="1"/>
</dbReference>
<dbReference type="Pfam" id="PF26356">
    <property type="entry name" value="Pelota_N"/>
    <property type="match status" value="1"/>
</dbReference>
<organism evidence="7 8">
    <name type="scientific">Psilocybe cyanescens</name>
    <dbReference type="NCBI Taxonomy" id="93625"/>
    <lineage>
        <taxon>Eukaryota</taxon>
        <taxon>Fungi</taxon>
        <taxon>Dikarya</taxon>
        <taxon>Basidiomycota</taxon>
        <taxon>Agaricomycotina</taxon>
        <taxon>Agaricomycetes</taxon>
        <taxon>Agaricomycetidae</taxon>
        <taxon>Agaricales</taxon>
        <taxon>Agaricineae</taxon>
        <taxon>Strophariaceae</taxon>
        <taxon>Psilocybe</taxon>
    </lineage>
</organism>
<dbReference type="GO" id="GO:0032790">
    <property type="term" value="P:ribosome disassembly"/>
    <property type="evidence" value="ECO:0007669"/>
    <property type="project" value="TreeGrafter"/>
</dbReference>
<comment type="caution">
    <text evidence="7">The sequence shown here is derived from an EMBL/GenBank/DDBJ whole genome shotgun (WGS) entry which is preliminary data.</text>
</comment>
<evidence type="ECO:0000313" key="8">
    <source>
        <dbReference type="Proteomes" id="UP000283269"/>
    </source>
</evidence>
<dbReference type="PROSITE" id="PS51645">
    <property type="entry name" value="PHR_CRY_ALPHA_BETA"/>
    <property type="match status" value="1"/>
</dbReference>
<evidence type="ECO:0000313" key="7">
    <source>
        <dbReference type="EMBL" id="PPQ77656.1"/>
    </source>
</evidence>
<dbReference type="Gene3D" id="3.40.50.620">
    <property type="entry name" value="HUPs"/>
    <property type="match status" value="1"/>
</dbReference>
<dbReference type="AlphaFoldDB" id="A0A409WGK9"/>
<keyword evidence="4" id="KW-0963">Cytoplasm</keyword>
<dbReference type="NCBIfam" id="TIGR00111">
    <property type="entry name" value="pelota"/>
    <property type="match status" value="1"/>
</dbReference>
<dbReference type="Gene3D" id="2.30.30.870">
    <property type="entry name" value="Pelota, domain A"/>
    <property type="match status" value="1"/>
</dbReference>
<dbReference type="Pfam" id="PF03465">
    <property type="entry name" value="eRF1_3"/>
    <property type="match status" value="1"/>
</dbReference>
<dbReference type="InterPro" id="IPR005142">
    <property type="entry name" value="eRF1_3"/>
</dbReference>
<dbReference type="GO" id="GO:0071025">
    <property type="term" value="P:RNA surveillance"/>
    <property type="evidence" value="ECO:0007669"/>
    <property type="project" value="InterPro"/>
</dbReference>
<dbReference type="InterPro" id="IPR036134">
    <property type="entry name" value="Crypto/Photolyase_FAD-like_sf"/>
</dbReference>
<dbReference type="InParanoid" id="A0A409WGK9"/>
<dbReference type="Gene3D" id="3.30.420.60">
    <property type="entry name" value="eRF1 domain 2"/>
    <property type="match status" value="1"/>
</dbReference>
<evidence type="ECO:0000256" key="2">
    <source>
        <dbReference type="ARBA" id="ARBA00004496"/>
    </source>
</evidence>
<dbReference type="InterPro" id="IPR005141">
    <property type="entry name" value="eRF1_2"/>
</dbReference>
<evidence type="ECO:0000256" key="3">
    <source>
        <dbReference type="ARBA" id="ARBA00009504"/>
    </source>
</evidence>
<dbReference type="InterPro" id="IPR004405">
    <property type="entry name" value="TF_pelota"/>
</dbReference>
<dbReference type="GO" id="GO:0070651">
    <property type="term" value="P:nonfunctional rRNA decay"/>
    <property type="evidence" value="ECO:0007669"/>
    <property type="project" value="TreeGrafter"/>
</dbReference>
<dbReference type="GO" id="GO:0070481">
    <property type="term" value="P:nuclear-transcribed mRNA catabolic process, non-stop decay"/>
    <property type="evidence" value="ECO:0007669"/>
    <property type="project" value="InterPro"/>
</dbReference>
<dbReference type="InterPro" id="IPR018394">
    <property type="entry name" value="DNA_photolyase_1_CS_C"/>
</dbReference>
<dbReference type="Gene3D" id="1.25.40.80">
    <property type="match status" value="1"/>
</dbReference>
<gene>
    <name evidence="7" type="ORF">CVT25_011091</name>
</gene>
<dbReference type="SUPFAM" id="SSF159065">
    <property type="entry name" value="Dom34/Pelota N-terminal domain-like"/>
    <property type="match status" value="1"/>
</dbReference>
<dbReference type="SMART" id="SM01194">
    <property type="entry name" value="eRF1_1"/>
    <property type="match status" value="1"/>
</dbReference>
<keyword evidence="5" id="KW-0479">Metal-binding</keyword>
<comment type="similarity">
    <text evidence="3">Belongs to the eukaryotic release factor 1 family. Pelota subfamily.</text>
</comment>
<reference evidence="7 8" key="1">
    <citation type="journal article" date="2018" name="Evol. Lett.">
        <title>Horizontal gene cluster transfer increased hallucinogenic mushroom diversity.</title>
        <authorList>
            <person name="Reynolds H.T."/>
            <person name="Vijayakumar V."/>
            <person name="Gluck-Thaler E."/>
            <person name="Korotkin H.B."/>
            <person name="Matheny P.B."/>
            <person name="Slot J.C."/>
        </authorList>
    </citation>
    <scope>NUCLEOTIDE SEQUENCE [LARGE SCALE GENOMIC DNA]</scope>
    <source>
        <strain evidence="7 8">2631</strain>
    </source>
</reference>
<accession>A0A409WGK9</accession>
<dbReference type="PANTHER" id="PTHR10853:SF0">
    <property type="entry name" value="PROTEIN PELOTA HOMOLOG"/>
    <property type="match status" value="1"/>
</dbReference>
<dbReference type="InterPro" id="IPR038069">
    <property type="entry name" value="Pelota/DOM34_N"/>
</dbReference>
<dbReference type="InterPro" id="IPR058547">
    <property type="entry name" value="Pelota_N"/>
</dbReference>
<evidence type="ECO:0000256" key="1">
    <source>
        <dbReference type="ARBA" id="ARBA00001968"/>
    </source>
</evidence>
<proteinExistence type="inferred from homology"/>
<dbReference type="InterPro" id="IPR029064">
    <property type="entry name" value="Ribosomal_eL30-like_sf"/>
</dbReference>
<dbReference type="SUPFAM" id="SSF53137">
    <property type="entry name" value="Translational machinery components"/>
    <property type="match status" value="1"/>
</dbReference>
<dbReference type="Pfam" id="PF03441">
    <property type="entry name" value="FAD_binding_7"/>
    <property type="match status" value="1"/>
</dbReference>